<feature type="transmembrane region" description="Helical" evidence="1">
    <location>
        <begin position="95"/>
        <end position="113"/>
    </location>
</feature>
<keyword evidence="1" id="KW-1133">Transmembrane helix</keyword>
<gene>
    <name evidence="2" type="ORF">K8U81_00410</name>
</gene>
<name>A0A921K2U7_9BACT</name>
<evidence type="ECO:0000313" key="3">
    <source>
        <dbReference type="Proteomes" id="UP000718012"/>
    </source>
</evidence>
<sequence length="121" mass="13945">MAFKNLRLDSDTSRLILLFAAILPATESKDWLFYTVSVLIIGLFIMHVIYGIKQLCRQEKSFLCITGNLRSELIDLMVDIAGLMVAYSMDYTGYIRFWWFMIAITLVGILLQLKLKNQKKG</sequence>
<comment type="caution">
    <text evidence="2">The sequence shown here is derived from an EMBL/GenBank/DDBJ whole genome shotgun (WGS) entry which is preliminary data.</text>
</comment>
<reference evidence="2" key="1">
    <citation type="journal article" date="2021" name="PeerJ">
        <title>Extensive microbial diversity within the chicken gut microbiome revealed by metagenomics and culture.</title>
        <authorList>
            <person name="Gilroy R."/>
            <person name="Ravi A."/>
            <person name="Getino M."/>
            <person name="Pursley I."/>
            <person name="Horton D.L."/>
            <person name="Alikhan N.F."/>
            <person name="Baker D."/>
            <person name="Gharbi K."/>
            <person name="Hall N."/>
            <person name="Watson M."/>
            <person name="Adriaenssens E.M."/>
            <person name="Foster-Nyarko E."/>
            <person name="Jarju S."/>
            <person name="Secka A."/>
            <person name="Antonio M."/>
            <person name="Oren A."/>
            <person name="Chaudhuri R.R."/>
            <person name="La Ragione R."/>
            <person name="Hildebrand F."/>
            <person name="Pallen M.J."/>
        </authorList>
    </citation>
    <scope>NUCLEOTIDE SEQUENCE</scope>
    <source>
        <strain evidence="2">CHK165-8395</strain>
    </source>
</reference>
<dbReference type="EMBL" id="DYXD01000012">
    <property type="protein sequence ID" value="HJF06642.1"/>
    <property type="molecule type" value="Genomic_DNA"/>
</dbReference>
<feature type="transmembrane region" description="Helical" evidence="1">
    <location>
        <begin position="31"/>
        <end position="52"/>
    </location>
</feature>
<organism evidence="2 3">
    <name type="scientific">Phocaeicola coprocola</name>
    <dbReference type="NCBI Taxonomy" id="310298"/>
    <lineage>
        <taxon>Bacteria</taxon>
        <taxon>Pseudomonadati</taxon>
        <taxon>Bacteroidota</taxon>
        <taxon>Bacteroidia</taxon>
        <taxon>Bacteroidales</taxon>
        <taxon>Bacteroidaceae</taxon>
        <taxon>Phocaeicola</taxon>
    </lineage>
</organism>
<reference evidence="2" key="2">
    <citation type="submission" date="2021-09" db="EMBL/GenBank/DDBJ databases">
        <authorList>
            <person name="Gilroy R."/>
        </authorList>
    </citation>
    <scope>NUCLEOTIDE SEQUENCE</scope>
    <source>
        <strain evidence="2">CHK165-8395</strain>
    </source>
</reference>
<dbReference type="AlphaFoldDB" id="A0A921K2U7"/>
<keyword evidence="1" id="KW-0472">Membrane</keyword>
<accession>A0A921K2U7</accession>
<proteinExistence type="predicted"/>
<protein>
    <submittedName>
        <fullName evidence="2">Uncharacterized protein</fullName>
    </submittedName>
</protein>
<evidence type="ECO:0000256" key="1">
    <source>
        <dbReference type="SAM" id="Phobius"/>
    </source>
</evidence>
<keyword evidence="1" id="KW-0812">Transmembrane</keyword>
<dbReference type="Proteomes" id="UP000718012">
    <property type="component" value="Unassembled WGS sequence"/>
</dbReference>
<evidence type="ECO:0000313" key="2">
    <source>
        <dbReference type="EMBL" id="HJF06642.1"/>
    </source>
</evidence>